<evidence type="ECO:0000313" key="1">
    <source>
        <dbReference type="EMBL" id="MFB9232880.1"/>
    </source>
</evidence>
<accession>A0ABV5JID6</accession>
<reference evidence="1 2" key="1">
    <citation type="submission" date="2024-09" db="EMBL/GenBank/DDBJ databases">
        <authorList>
            <person name="Sun Q."/>
            <person name="Mori K."/>
        </authorList>
    </citation>
    <scope>NUCLEOTIDE SEQUENCE [LARGE SCALE GENOMIC DNA]</scope>
    <source>
        <strain evidence="1 2">CECT 8726</strain>
    </source>
</reference>
<protein>
    <submittedName>
        <fullName evidence="1">Uncharacterized protein</fullName>
    </submittedName>
</protein>
<proteinExistence type="predicted"/>
<name>A0ABV5JID6_9RHOB</name>
<dbReference type="EMBL" id="JBHMEA010000044">
    <property type="protein sequence ID" value="MFB9232880.1"/>
    <property type="molecule type" value="Genomic_DNA"/>
</dbReference>
<sequence>MEILSEIYQGGFYLLSRRFEKKQFPFIGVEEVLPPVDVDLNLLADQTVTSPEILSEELRKHDFQLTLAELQTEFAGQNGLLLLHALLIAVLRRREAPENATHLFLRLWREQGTRLAKDLTIRWKISAATTFADHGNSYEQRSLGMGLSILFDMIKLHDSERRLTGQSGRAPFRRNPEIRRFPLAFGMVPYSFQNGDLDRNMLARLWALSEKDEVIAPLARSMLFAVMTDQRSIFARAQRLKPKHGNESVLDLIPRDEGSK</sequence>
<organism evidence="1 2">
    <name type="scientific">Pseudohalocynthiibacter aestuariivivens</name>
    <dbReference type="NCBI Taxonomy" id="1591409"/>
    <lineage>
        <taxon>Bacteria</taxon>
        <taxon>Pseudomonadati</taxon>
        <taxon>Pseudomonadota</taxon>
        <taxon>Alphaproteobacteria</taxon>
        <taxon>Rhodobacterales</taxon>
        <taxon>Paracoccaceae</taxon>
        <taxon>Pseudohalocynthiibacter</taxon>
    </lineage>
</organism>
<dbReference type="RefSeq" id="WP_213887113.1">
    <property type="nucleotide sequence ID" value="NZ_JAGFNU010000001.1"/>
</dbReference>
<gene>
    <name evidence="1" type="ORF">ACFFUT_13895</name>
</gene>
<evidence type="ECO:0000313" key="2">
    <source>
        <dbReference type="Proteomes" id="UP001589683"/>
    </source>
</evidence>
<comment type="caution">
    <text evidence="1">The sequence shown here is derived from an EMBL/GenBank/DDBJ whole genome shotgun (WGS) entry which is preliminary data.</text>
</comment>
<keyword evidence="2" id="KW-1185">Reference proteome</keyword>
<dbReference type="Proteomes" id="UP001589683">
    <property type="component" value="Unassembled WGS sequence"/>
</dbReference>